<dbReference type="RefSeq" id="WP_306039474.1">
    <property type="nucleotide sequence ID" value="NZ_CP132303.1"/>
</dbReference>
<keyword evidence="1" id="KW-0614">Plasmid</keyword>
<evidence type="ECO:0000313" key="2">
    <source>
        <dbReference type="Proteomes" id="UP001234585"/>
    </source>
</evidence>
<organism evidence="1 2">
    <name type="scientific">Shinella sumterensis</name>
    <dbReference type="NCBI Taxonomy" id="1967501"/>
    <lineage>
        <taxon>Bacteria</taxon>
        <taxon>Pseudomonadati</taxon>
        <taxon>Pseudomonadota</taxon>
        <taxon>Alphaproteobacteria</taxon>
        <taxon>Hyphomicrobiales</taxon>
        <taxon>Rhizobiaceae</taxon>
        <taxon>Shinella</taxon>
    </lineage>
</organism>
<protein>
    <submittedName>
        <fullName evidence="1">Cobalamin-dependent protein</fullName>
    </submittedName>
</protein>
<dbReference type="GO" id="GO:0046872">
    <property type="term" value="F:metal ion binding"/>
    <property type="evidence" value="ECO:0007669"/>
    <property type="project" value="InterPro"/>
</dbReference>
<dbReference type="EMBL" id="CP132303">
    <property type="protein sequence ID" value="WLS00058.1"/>
    <property type="molecule type" value="Genomic_DNA"/>
</dbReference>
<keyword evidence="2" id="KW-1185">Reference proteome</keyword>
<geneLocation type="plasmid" evidence="1 2">
    <name>unnamed1</name>
</geneLocation>
<proteinExistence type="predicted"/>
<dbReference type="GO" id="GO:0031419">
    <property type="term" value="F:cobalamin binding"/>
    <property type="evidence" value="ECO:0007669"/>
    <property type="project" value="InterPro"/>
</dbReference>
<dbReference type="Gene3D" id="3.40.50.280">
    <property type="entry name" value="Cobalamin-binding domain"/>
    <property type="match status" value="1"/>
</dbReference>
<dbReference type="Proteomes" id="UP001234585">
    <property type="component" value="Plasmid unnamed1"/>
</dbReference>
<dbReference type="AlphaFoldDB" id="A0AA50CQ63"/>
<dbReference type="InterPro" id="IPR006158">
    <property type="entry name" value="Cobalamin-bd"/>
</dbReference>
<accession>A0AA50CQ63</accession>
<dbReference type="InterPro" id="IPR036724">
    <property type="entry name" value="Cobalamin-bd_sf"/>
</dbReference>
<name>A0AA50CQ63_9HYPH</name>
<sequence length="579" mass="61646">MTKDDISGLQDPRLAPGADLLAQGRAMARDWRLGTSRFMRETGVASEAAWKRQAAANRRIMQHAHIGFRDVNRTIEGIRAVHGSCADAGVTVDRFGITLDWSMGYPEAWRARASRGTGIVLTGPDDFARIIEAAPAAAHFGDFMLGLPGALENTRAAIAAGATAVGNLGQYFTFRLPYWDDDVATTEATVTALGLIAAQDAEILVHSNLDDGFAGLFIDMACALGMVLIEKHIVEDLIGARLAHCYGHHFSDPLSRTAFHAALVQVSDTPGTMIFGNTVAYQSTPAGNYASLASYLLADILALGRWPTGHAINPVPVTENQRIPDIEEIIDAQTFAHRLTLQAPFYDPVFDWGQVEKMAAVLVEGGRRFARSSLEGLAARGVAVDDPAALLLAIRRMGPKRMEALFGPGAPGARARTPLIHAEWARELNHKAEEWVAARSKDIGATSVSVCIGTTDVHEHGKYLVEKAFEGLGVETIDAGVAVDPEALVARAIEAGADMVAVSTYNGVALSYAKAVKAAMKARGVDLPVLVGGRLNEVPKDTNSGLPVDVSSDIAAIGCIPCHDLDGMLVALRAHSQTP</sequence>
<dbReference type="Pfam" id="PF02310">
    <property type="entry name" value="B12-binding"/>
    <property type="match status" value="1"/>
</dbReference>
<dbReference type="PROSITE" id="PS51332">
    <property type="entry name" value="B12_BINDING"/>
    <property type="match status" value="1"/>
</dbReference>
<gene>
    <name evidence="1" type="ORF">Q9313_18425</name>
</gene>
<dbReference type="SUPFAM" id="SSF52242">
    <property type="entry name" value="Cobalamin (vitamin B12)-binding domain"/>
    <property type="match status" value="1"/>
</dbReference>
<evidence type="ECO:0000313" key="1">
    <source>
        <dbReference type="EMBL" id="WLS00058.1"/>
    </source>
</evidence>
<reference evidence="1 2" key="1">
    <citation type="submission" date="2023-08" db="EMBL/GenBank/DDBJ databases">
        <title>Pathogen: clinical or host-associated sample.</title>
        <authorList>
            <person name="Hergert J."/>
            <person name="Casey R."/>
            <person name="Wagner J."/>
            <person name="Young E.L."/>
            <person name="Oakeson K.F."/>
        </authorList>
    </citation>
    <scope>NUCLEOTIDE SEQUENCE [LARGE SCALE GENOMIC DNA]</scope>
    <source>
        <strain evidence="1 2">1760953</strain>
        <plasmid evidence="1 2">unnamed1</plasmid>
    </source>
</reference>